<sequence>RHPVLEDIIGQINLKSTQVKRFFSLQPNQEGEAVRGFIETDKGPLFVERKVGSGTVILCTTSCTPDWSNLPVKTYFLPLLHRIIYYMGGSGSGEPSTPVGMAYRLKIRDTGQPVTVKFHRPPTEQELADEVESKPVEEQSKVVRGENSAVFNDADRPGIYRAQIELSPNVSTRRLFAVNVPQRESALDRLSSEEAREMLPVESLVLVRDPTEIASIVRREREGLPLWDYLLALTLVVAVVETYVANVTLKH</sequence>
<dbReference type="EMBL" id="BARS01035485">
    <property type="protein sequence ID" value="GAG19068.1"/>
    <property type="molecule type" value="Genomic_DNA"/>
</dbReference>
<evidence type="ECO:0000313" key="1">
    <source>
        <dbReference type="EMBL" id="GAG19068.1"/>
    </source>
</evidence>
<protein>
    <submittedName>
        <fullName evidence="1">Uncharacterized protein</fullName>
    </submittedName>
</protein>
<comment type="caution">
    <text evidence="1">The sequence shown here is derived from an EMBL/GenBank/DDBJ whole genome shotgun (WGS) entry which is preliminary data.</text>
</comment>
<proteinExistence type="predicted"/>
<name>X0W383_9ZZZZ</name>
<reference evidence="1" key="1">
    <citation type="journal article" date="2014" name="Front. Microbiol.">
        <title>High frequency of phylogenetically diverse reductive dehalogenase-homologous genes in deep subseafloor sedimentary metagenomes.</title>
        <authorList>
            <person name="Kawai M."/>
            <person name="Futagami T."/>
            <person name="Toyoda A."/>
            <person name="Takaki Y."/>
            <person name="Nishi S."/>
            <person name="Hori S."/>
            <person name="Arai W."/>
            <person name="Tsubouchi T."/>
            <person name="Morono Y."/>
            <person name="Uchiyama I."/>
            <person name="Ito T."/>
            <person name="Fujiyama A."/>
            <person name="Inagaki F."/>
            <person name="Takami H."/>
        </authorList>
    </citation>
    <scope>NUCLEOTIDE SEQUENCE</scope>
    <source>
        <strain evidence="1">Expedition CK06-06</strain>
    </source>
</reference>
<dbReference type="PANTHER" id="PTHR37464:SF1">
    <property type="entry name" value="BLL2463 PROTEIN"/>
    <property type="match status" value="1"/>
</dbReference>
<dbReference type="InterPro" id="IPR029062">
    <property type="entry name" value="Class_I_gatase-like"/>
</dbReference>
<gene>
    <name evidence="1" type="ORF">S01H1_54668</name>
</gene>
<feature type="non-terminal residue" evidence="1">
    <location>
        <position position="1"/>
    </location>
</feature>
<dbReference type="AlphaFoldDB" id="X0W383"/>
<dbReference type="Gene3D" id="3.40.50.880">
    <property type="match status" value="1"/>
</dbReference>
<accession>X0W383</accession>
<organism evidence="1">
    <name type="scientific">marine sediment metagenome</name>
    <dbReference type="NCBI Taxonomy" id="412755"/>
    <lineage>
        <taxon>unclassified sequences</taxon>
        <taxon>metagenomes</taxon>
        <taxon>ecological metagenomes</taxon>
    </lineage>
</organism>
<dbReference type="PANTHER" id="PTHR37464">
    <property type="entry name" value="BLL2463 PROTEIN"/>
    <property type="match status" value="1"/>
</dbReference>